<dbReference type="AlphaFoldDB" id="A0A081PJ12"/>
<dbReference type="EMBL" id="JNFF01000032">
    <property type="protein sequence ID" value="KEQ30685.1"/>
    <property type="molecule type" value="Genomic_DNA"/>
</dbReference>
<dbReference type="GO" id="GO:0030077">
    <property type="term" value="C:plasma membrane light-harvesting complex"/>
    <property type="evidence" value="ECO:0007669"/>
    <property type="project" value="InterPro"/>
</dbReference>
<protein>
    <recommendedName>
        <fullName evidence="3">PRC-barrel domain-containing protein</fullName>
    </recommendedName>
</protein>
<dbReference type="OrthoDB" id="1422173at2"/>
<dbReference type="InterPro" id="IPR014747">
    <property type="entry name" value="Bac_photo_RC_H_C"/>
</dbReference>
<proteinExistence type="predicted"/>
<dbReference type="InterPro" id="IPR011033">
    <property type="entry name" value="PRC_barrel-like_sf"/>
</dbReference>
<keyword evidence="2" id="KW-1185">Reference proteome</keyword>
<dbReference type="Proteomes" id="UP000028007">
    <property type="component" value="Unassembled WGS sequence"/>
</dbReference>
<dbReference type="SUPFAM" id="SSF50346">
    <property type="entry name" value="PRC-barrel domain"/>
    <property type="match status" value="1"/>
</dbReference>
<reference evidence="1 2" key="1">
    <citation type="journal article" date="1992" name="Int. J. Syst. Bacteriol.">
        <title>Sphingobacterium antarcticus sp. nov. a Psychrotrophic Bacterium from the Soils of Schirmacher Oasis, Antarctica.</title>
        <authorList>
            <person name="Shivaji S."/>
            <person name="Ray M.K."/>
            <person name="Rao N.S."/>
            <person name="Saiserr L."/>
            <person name="Jagannadham M.V."/>
            <person name="Kumar G.S."/>
            <person name="Reddy G."/>
            <person name="Bhargava P.M."/>
        </authorList>
    </citation>
    <scope>NUCLEOTIDE SEQUENCE [LARGE SCALE GENOMIC DNA]</scope>
    <source>
        <strain evidence="1 2">4BY</strain>
    </source>
</reference>
<organism evidence="1 2">
    <name type="scientific">Pedobacter antarcticus 4BY</name>
    <dbReference type="NCBI Taxonomy" id="1358423"/>
    <lineage>
        <taxon>Bacteria</taxon>
        <taxon>Pseudomonadati</taxon>
        <taxon>Bacteroidota</taxon>
        <taxon>Sphingobacteriia</taxon>
        <taxon>Sphingobacteriales</taxon>
        <taxon>Sphingobacteriaceae</taxon>
        <taxon>Pedobacter</taxon>
    </lineage>
</organism>
<accession>A0A081PJ12</accession>
<sequence length="208" mass="23205">MEQGQHPELVQLLEISKSEYEIRDGQPDIIGWKAFSPDESFVGVVTELLISTTESIVRYLVLDLSDNEWAAVSRSICYPVDSILLDEQTSRVILESVSAVYLDELPGYEPGKPVRIPLSSENTPYQLITRTYNEEATAEAAVKFLLEKNVSPSSIRVTPFNPLNSVTDLMGNTNTEFLGDGSRDEYILSVAARNEAEAGQLNEWLDRC</sequence>
<gene>
    <name evidence="1" type="ORF">N180_14170</name>
</gene>
<dbReference type="Gene3D" id="3.90.50.10">
    <property type="entry name" value="Photosynthetic Reaction Center, subunit H, domain 2"/>
    <property type="match status" value="1"/>
</dbReference>
<evidence type="ECO:0008006" key="3">
    <source>
        <dbReference type="Google" id="ProtNLM"/>
    </source>
</evidence>
<name>A0A081PJ12_9SPHI</name>
<dbReference type="RefSeq" id="WP_037439213.1">
    <property type="nucleotide sequence ID" value="NZ_JNFF01000032.1"/>
</dbReference>
<comment type="caution">
    <text evidence="1">The sequence shown here is derived from an EMBL/GenBank/DDBJ whole genome shotgun (WGS) entry which is preliminary data.</text>
</comment>
<evidence type="ECO:0000313" key="1">
    <source>
        <dbReference type="EMBL" id="KEQ30685.1"/>
    </source>
</evidence>
<dbReference type="GO" id="GO:0019684">
    <property type="term" value="P:photosynthesis, light reaction"/>
    <property type="evidence" value="ECO:0007669"/>
    <property type="project" value="InterPro"/>
</dbReference>
<evidence type="ECO:0000313" key="2">
    <source>
        <dbReference type="Proteomes" id="UP000028007"/>
    </source>
</evidence>